<dbReference type="KEGG" id="care:LT85_3933"/>
<evidence type="ECO:0000313" key="2">
    <source>
        <dbReference type="EMBL" id="AIY43091.1"/>
    </source>
</evidence>
<evidence type="ECO:0000256" key="1">
    <source>
        <dbReference type="SAM" id="MobiDB-lite"/>
    </source>
</evidence>
<organism evidence="2 3">
    <name type="scientific">Collimonas arenae</name>
    <dbReference type="NCBI Taxonomy" id="279058"/>
    <lineage>
        <taxon>Bacteria</taxon>
        <taxon>Pseudomonadati</taxon>
        <taxon>Pseudomonadota</taxon>
        <taxon>Betaproteobacteria</taxon>
        <taxon>Burkholderiales</taxon>
        <taxon>Oxalobacteraceae</taxon>
        <taxon>Collimonas</taxon>
    </lineage>
</organism>
<dbReference type="AlphaFoldDB" id="A0A0A1FEZ3"/>
<feature type="region of interest" description="Disordered" evidence="1">
    <location>
        <begin position="71"/>
        <end position="96"/>
    </location>
</feature>
<protein>
    <submittedName>
        <fullName evidence="2">Uncharacterized protein</fullName>
    </submittedName>
</protein>
<accession>A0A0A1FEZ3</accession>
<dbReference type="EMBL" id="CP009962">
    <property type="protein sequence ID" value="AIY43091.1"/>
    <property type="molecule type" value="Genomic_DNA"/>
</dbReference>
<proteinExistence type="predicted"/>
<sequence>MNSHNPPKASEDYTIAVTKDAFYVAKKISATNGSIVVARYPLVPGFVYGSSQKLPGENHIEFDAKMPANLRTPSGQENFSSCDATTPPTNIPNLVK</sequence>
<reference evidence="3" key="1">
    <citation type="journal article" date="2014" name="Soil Biol. Biochem.">
        <title>Structure and function of bacterial communities in ageing soils: Insights from the Mendocino ecological staircase.</title>
        <authorList>
            <person name="Uroz S."/>
            <person name="Tech J.J."/>
            <person name="Sawaya N.A."/>
            <person name="Frey-Klett P."/>
            <person name="Leveau J.H.J."/>
        </authorList>
    </citation>
    <scope>NUCLEOTIDE SEQUENCE [LARGE SCALE GENOMIC DNA]</scope>
    <source>
        <strain evidence="3">Cal35</strain>
    </source>
</reference>
<evidence type="ECO:0000313" key="3">
    <source>
        <dbReference type="Proteomes" id="UP000030302"/>
    </source>
</evidence>
<name>A0A0A1FEZ3_9BURK</name>
<keyword evidence="3" id="KW-1185">Reference proteome</keyword>
<gene>
    <name evidence="2" type="ORF">LT85_3933</name>
</gene>
<dbReference type="STRING" id="279058.LT85_3933"/>
<dbReference type="HOGENOM" id="CLU_2354898_0_0_4"/>
<dbReference type="Proteomes" id="UP000030302">
    <property type="component" value="Chromosome"/>
</dbReference>